<dbReference type="EMBL" id="JAQHRD010000001">
    <property type="protein sequence ID" value="KAJ6446475.1"/>
    <property type="molecule type" value="Genomic_DNA"/>
</dbReference>
<comment type="caution">
    <text evidence="1">The sequence shown here is derived from an EMBL/GenBank/DDBJ whole genome shotgun (WGS) entry which is preliminary data.</text>
</comment>
<reference evidence="1" key="1">
    <citation type="submission" date="2023-01" db="EMBL/GenBank/DDBJ databases">
        <title>The growth and conidiation of Purpureocillium lavendulum are regulated by nitrogen source and histone H3K14 acetylation.</title>
        <authorList>
            <person name="Tang P."/>
            <person name="Han J."/>
            <person name="Zhang C."/>
            <person name="Tang P."/>
            <person name="Qi F."/>
            <person name="Zhang K."/>
            <person name="Liang L."/>
        </authorList>
    </citation>
    <scope>NUCLEOTIDE SEQUENCE</scope>
    <source>
        <strain evidence="1">YMF1.00683</strain>
    </source>
</reference>
<protein>
    <submittedName>
        <fullName evidence="1">Uncharacterized protein</fullName>
    </submittedName>
</protein>
<accession>A0AB34G8G9</accession>
<keyword evidence="2" id="KW-1185">Reference proteome</keyword>
<organism evidence="1 2">
    <name type="scientific">Purpureocillium lavendulum</name>
    <dbReference type="NCBI Taxonomy" id="1247861"/>
    <lineage>
        <taxon>Eukaryota</taxon>
        <taxon>Fungi</taxon>
        <taxon>Dikarya</taxon>
        <taxon>Ascomycota</taxon>
        <taxon>Pezizomycotina</taxon>
        <taxon>Sordariomycetes</taxon>
        <taxon>Hypocreomycetidae</taxon>
        <taxon>Hypocreales</taxon>
        <taxon>Ophiocordycipitaceae</taxon>
        <taxon>Purpureocillium</taxon>
    </lineage>
</organism>
<evidence type="ECO:0000313" key="1">
    <source>
        <dbReference type="EMBL" id="KAJ6446475.1"/>
    </source>
</evidence>
<sequence>MDAPEPDQTPFASVTAHTSKLQRVRVPEHLDWAWTGLALPCLASACPLRAALPSLVHKADIEFTS</sequence>
<evidence type="ECO:0000313" key="2">
    <source>
        <dbReference type="Proteomes" id="UP001163105"/>
    </source>
</evidence>
<dbReference type="AlphaFoldDB" id="A0AB34G8G9"/>
<dbReference type="Proteomes" id="UP001163105">
    <property type="component" value="Unassembled WGS sequence"/>
</dbReference>
<proteinExistence type="predicted"/>
<gene>
    <name evidence="1" type="ORF">O9K51_01248</name>
</gene>
<name>A0AB34G8G9_9HYPO</name>